<dbReference type="Proteomes" id="UP000677228">
    <property type="component" value="Unassembled WGS sequence"/>
</dbReference>
<dbReference type="PROSITE" id="PS51842">
    <property type="entry name" value="IF_ROD_2"/>
    <property type="match status" value="1"/>
</dbReference>
<evidence type="ECO:0000313" key="7">
    <source>
        <dbReference type="EMBL" id="CAF3602944.1"/>
    </source>
</evidence>
<comment type="caution">
    <text evidence="6">The sequence shown here is derived from an EMBL/GenBank/DDBJ whole genome shotgun (WGS) entry which is preliminary data.</text>
</comment>
<accession>A0A8S2D1Z9</accession>
<dbReference type="PANTHER" id="PTHR45721">
    <property type="entry name" value="LAMIN DM0-RELATED"/>
    <property type="match status" value="1"/>
</dbReference>
<protein>
    <recommendedName>
        <fullName evidence="5">IF rod domain-containing protein</fullName>
    </recommendedName>
</protein>
<evidence type="ECO:0000259" key="5">
    <source>
        <dbReference type="PROSITE" id="PS51842"/>
    </source>
</evidence>
<keyword evidence="1" id="KW-0403">Intermediate filament</keyword>
<dbReference type="Gene3D" id="1.20.5.170">
    <property type="match status" value="1"/>
</dbReference>
<dbReference type="SMART" id="SM01391">
    <property type="entry name" value="Filament"/>
    <property type="match status" value="1"/>
</dbReference>
<feature type="coiled-coil region" evidence="3">
    <location>
        <begin position="88"/>
        <end position="322"/>
    </location>
</feature>
<feature type="coiled-coil region" evidence="3">
    <location>
        <begin position="366"/>
        <end position="473"/>
    </location>
</feature>
<dbReference type="GO" id="GO:0006998">
    <property type="term" value="P:nuclear envelope organization"/>
    <property type="evidence" value="ECO:0007669"/>
    <property type="project" value="TreeGrafter"/>
</dbReference>
<sequence length="556" mass="62570">MQPQYDDDYQKINSSYSSYKSQITPRSTNVQRRSAGPGGIMTRMYQSYSSSGGFGGGSIGAGIGGLASIAGLGIAGIPLRPNRGASALVAVNETREREKRELSQLNDKFAQYVEKVRFLEAQNRKLQLELEALQNKAGQGSSKIKEMYEVEMSEAKKLIDDTTRDRAAAEVKAREAEKEAGRYRKRYEEILNSREADRGAIDRLQQTIAENEAQINLFRRRLGDLEDEARRYKAETQRLASEIARLQNEIQNETFVKSSLDTEKMALEDELAMLKQMHEADLNELRSKTVVDVNLDPSHFFRNELAQAIRDIRNEFEALNDQQRADLHNRYMMSYNELILRHQKPDLDPIQSEQQRVQEEKLRTTLLSTRNEVAHMKARNEELNNRIRELQVHIDQERDEGGRIVQKRAAEIDELRRKLEQLQKEYDEVTTMKTSLEKEINTYRELLEGTNNREGLKQIVDHVVEEARRLESERAASSSTNVVGSIGYGGGRSSTIQRTFITTQSTGGSSSGISGLISGGARSSGFGSGSGFSSGGAGQGYSTSVRREFSSSSQQQ</sequence>
<organism evidence="6 8">
    <name type="scientific">Didymodactylos carnosus</name>
    <dbReference type="NCBI Taxonomy" id="1234261"/>
    <lineage>
        <taxon>Eukaryota</taxon>
        <taxon>Metazoa</taxon>
        <taxon>Spiralia</taxon>
        <taxon>Gnathifera</taxon>
        <taxon>Rotifera</taxon>
        <taxon>Eurotatoria</taxon>
        <taxon>Bdelloidea</taxon>
        <taxon>Philodinida</taxon>
        <taxon>Philodinidae</taxon>
        <taxon>Didymodactylos</taxon>
    </lineage>
</organism>
<dbReference type="EMBL" id="CAJOBA010001568">
    <property type="protein sequence ID" value="CAF3602944.1"/>
    <property type="molecule type" value="Genomic_DNA"/>
</dbReference>
<dbReference type="GO" id="GO:0005882">
    <property type="term" value="C:intermediate filament"/>
    <property type="evidence" value="ECO:0007669"/>
    <property type="project" value="UniProtKB-KW"/>
</dbReference>
<name>A0A8S2D1Z9_9BILA</name>
<dbReference type="EMBL" id="CAJNOK010001568">
    <property type="protein sequence ID" value="CAF0818727.1"/>
    <property type="molecule type" value="Genomic_DNA"/>
</dbReference>
<gene>
    <name evidence="6" type="ORF">OVA965_LOCUS5533</name>
    <name evidence="7" type="ORF">TMI583_LOCUS5530</name>
</gene>
<keyword evidence="2 3" id="KW-0175">Coiled coil</keyword>
<dbReference type="GO" id="GO:0005652">
    <property type="term" value="C:nuclear lamina"/>
    <property type="evidence" value="ECO:0007669"/>
    <property type="project" value="TreeGrafter"/>
</dbReference>
<dbReference type="Gene3D" id="1.20.5.1160">
    <property type="entry name" value="Vasodilator-stimulated phosphoprotein"/>
    <property type="match status" value="1"/>
</dbReference>
<feature type="region of interest" description="Disordered" evidence="4">
    <location>
        <begin position="502"/>
        <end position="556"/>
    </location>
</feature>
<dbReference type="Pfam" id="PF00038">
    <property type="entry name" value="Filament"/>
    <property type="match status" value="1"/>
</dbReference>
<dbReference type="PANTHER" id="PTHR45721:SF12">
    <property type="entry name" value="INTERMEDIATE FILAMENT PROTEIN IFA-1"/>
    <property type="match status" value="1"/>
</dbReference>
<reference evidence="6" key="1">
    <citation type="submission" date="2021-02" db="EMBL/GenBank/DDBJ databases">
        <authorList>
            <person name="Nowell W R."/>
        </authorList>
    </citation>
    <scope>NUCLEOTIDE SEQUENCE</scope>
</reference>
<feature type="domain" description="IF rod" evidence="5">
    <location>
        <begin position="98"/>
        <end position="454"/>
    </location>
</feature>
<dbReference type="AlphaFoldDB" id="A0A8S2D1Z9"/>
<feature type="compositionally biased region" description="Gly residues" evidence="4">
    <location>
        <begin position="526"/>
        <end position="539"/>
    </location>
</feature>
<evidence type="ECO:0000256" key="1">
    <source>
        <dbReference type="ARBA" id="ARBA00022754"/>
    </source>
</evidence>
<evidence type="ECO:0000256" key="2">
    <source>
        <dbReference type="ARBA" id="ARBA00023054"/>
    </source>
</evidence>
<dbReference type="GO" id="GO:0005200">
    <property type="term" value="F:structural constituent of cytoskeleton"/>
    <property type="evidence" value="ECO:0007669"/>
    <property type="project" value="TreeGrafter"/>
</dbReference>
<dbReference type="InterPro" id="IPR039008">
    <property type="entry name" value="IF_rod_dom"/>
</dbReference>
<evidence type="ECO:0000256" key="4">
    <source>
        <dbReference type="SAM" id="MobiDB-lite"/>
    </source>
</evidence>
<dbReference type="GO" id="GO:0031507">
    <property type="term" value="P:heterochromatin formation"/>
    <property type="evidence" value="ECO:0007669"/>
    <property type="project" value="TreeGrafter"/>
</dbReference>
<dbReference type="SUPFAM" id="SSF64593">
    <property type="entry name" value="Intermediate filament protein, coiled coil region"/>
    <property type="match status" value="2"/>
</dbReference>
<evidence type="ECO:0000256" key="3">
    <source>
        <dbReference type="SAM" id="Coils"/>
    </source>
</evidence>
<dbReference type="Proteomes" id="UP000682733">
    <property type="component" value="Unassembled WGS sequence"/>
</dbReference>
<dbReference type="GO" id="GO:0007097">
    <property type="term" value="P:nuclear migration"/>
    <property type="evidence" value="ECO:0007669"/>
    <property type="project" value="TreeGrafter"/>
</dbReference>
<proteinExistence type="predicted"/>
<dbReference type="GO" id="GO:0051664">
    <property type="term" value="P:nuclear pore localization"/>
    <property type="evidence" value="ECO:0007669"/>
    <property type="project" value="TreeGrafter"/>
</dbReference>
<evidence type="ECO:0000313" key="6">
    <source>
        <dbReference type="EMBL" id="CAF0818727.1"/>
    </source>
</evidence>
<dbReference type="GO" id="GO:0090435">
    <property type="term" value="P:protein localization to nuclear envelope"/>
    <property type="evidence" value="ECO:0007669"/>
    <property type="project" value="TreeGrafter"/>
</dbReference>
<feature type="compositionally biased region" description="Low complexity" evidence="4">
    <location>
        <begin position="502"/>
        <end position="525"/>
    </location>
</feature>
<evidence type="ECO:0000313" key="8">
    <source>
        <dbReference type="Proteomes" id="UP000677228"/>
    </source>
</evidence>